<dbReference type="OrthoDB" id="7727094at2"/>
<gene>
    <name evidence="2" type="ORF">EDD52_10517</name>
</gene>
<feature type="region of interest" description="Disordered" evidence="1">
    <location>
        <begin position="80"/>
        <end position="114"/>
    </location>
</feature>
<dbReference type="Gene3D" id="2.150.10.10">
    <property type="entry name" value="Serralysin-like metalloprotease, C-terminal"/>
    <property type="match status" value="1"/>
</dbReference>
<reference evidence="2 3" key="1">
    <citation type="submission" date="2019-03" db="EMBL/GenBank/DDBJ databases">
        <title>Genomic Encyclopedia of Type Strains, Phase IV (KMG-IV): sequencing the most valuable type-strain genomes for metagenomic binning, comparative biology and taxonomic classification.</title>
        <authorList>
            <person name="Goeker M."/>
        </authorList>
    </citation>
    <scope>NUCLEOTIDE SEQUENCE [LARGE SCALE GENOMIC DNA]</scope>
    <source>
        <strain evidence="2 3">DSM 104836</strain>
    </source>
</reference>
<protein>
    <submittedName>
        <fullName evidence="2">Uncharacterized protein</fullName>
    </submittedName>
</protein>
<dbReference type="AlphaFoldDB" id="A0A4R3JF68"/>
<evidence type="ECO:0000313" key="3">
    <source>
        <dbReference type="Proteomes" id="UP000295696"/>
    </source>
</evidence>
<comment type="caution">
    <text evidence="2">The sequence shown here is derived from an EMBL/GenBank/DDBJ whole genome shotgun (WGS) entry which is preliminary data.</text>
</comment>
<dbReference type="Proteomes" id="UP000295696">
    <property type="component" value="Unassembled WGS sequence"/>
</dbReference>
<dbReference type="RefSeq" id="WP_132244182.1">
    <property type="nucleotide sequence ID" value="NZ_SLZU01000005.1"/>
</dbReference>
<name>A0A4R3JF68_9RHOB</name>
<feature type="compositionally biased region" description="Basic and acidic residues" evidence="1">
    <location>
        <begin position="103"/>
        <end position="114"/>
    </location>
</feature>
<sequence>MSGIDADAAASGNQSFTFTGAAAFTSAGQIRFVQNGTDGCLQGDVTGDGVADLNIQLAGVTTINLGDLLLWRGDVSRQGGGTTFLKQSAPENGRVQRRPVSGKNDHAVPRHDRT</sequence>
<accession>A0A4R3JF68</accession>
<evidence type="ECO:0000313" key="2">
    <source>
        <dbReference type="EMBL" id="TCS64457.1"/>
    </source>
</evidence>
<proteinExistence type="predicted"/>
<evidence type="ECO:0000256" key="1">
    <source>
        <dbReference type="SAM" id="MobiDB-lite"/>
    </source>
</evidence>
<organism evidence="2 3">
    <name type="scientific">Primorskyibacter sedentarius</name>
    <dbReference type="NCBI Taxonomy" id="745311"/>
    <lineage>
        <taxon>Bacteria</taxon>
        <taxon>Pseudomonadati</taxon>
        <taxon>Pseudomonadota</taxon>
        <taxon>Alphaproteobacteria</taxon>
        <taxon>Rhodobacterales</taxon>
        <taxon>Roseobacteraceae</taxon>
        <taxon>Primorskyibacter</taxon>
    </lineage>
</organism>
<dbReference type="EMBL" id="SLZU01000005">
    <property type="protein sequence ID" value="TCS64457.1"/>
    <property type="molecule type" value="Genomic_DNA"/>
</dbReference>
<dbReference type="InterPro" id="IPR011049">
    <property type="entry name" value="Serralysin-like_metalloprot_C"/>
</dbReference>
<keyword evidence="3" id="KW-1185">Reference proteome</keyword>